<dbReference type="EMBL" id="JAIGYQ010000010">
    <property type="protein sequence ID" value="MBX7491261.1"/>
    <property type="molecule type" value="Genomic_DNA"/>
</dbReference>
<accession>A0ABS7JPD1</accession>
<name>A0ABS7JPD1_9HELI</name>
<organism evidence="2 3">
    <name type="scientific">Helicobacter turcicus</name>
    <dbReference type="NCBI Taxonomy" id="2867412"/>
    <lineage>
        <taxon>Bacteria</taxon>
        <taxon>Pseudomonadati</taxon>
        <taxon>Campylobacterota</taxon>
        <taxon>Epsilonproteobacteria</taxon>
        <taxon>Campylobacterales</taxon>
        <taxon>Helicobacteraceae</taxon>
        <taxon>Helicobacter</taxon>
    </lineage>
</organism>
<evidence type="ECO:0000256" key="1">
    <source>
        <dbReference type="SAM" id="MobiDB-lite"/>
    </source>
</evidence>
<evidence type="ECO:0000313" key="3">
    <source>
        <dbReference type="Proteomes" id="UP000700059"/>
    </source>
</evidence>
<proteinExistence type="predicted"/>
<feature type="region of interest" description="Disordered" evidence="1">
    <location>
        <begin position="1"/>
        <end position="20"/>
    </location>
</feature>
<dbReference type="RefSeq" id="WP_221532501.1">
    <property type="nucleotide sequence ID" value="NZ_JAIGYP010000010.1"/>
</dbReference>
<reference evidence="2 3" key="1">
    <citation type="submission" date="2021-08" db="EMBL/GenBank/DDBJ databases">
        <title>Helicobacter spp. isolated from feces of Anatolian Ground Squirrel (Spermophilus xanthoprymnus) in Turkey.</title>
        <authorList>
            <person name="Aydin F."/>
            <person name="Abay S."/>
            <person name="Kayman T."/>
            <person name="Karakaya E."/>
            <person name="Saticioglu I.B."/>
        </authorList>
    </citation>
    <scope>NUCLEOTIDE SEQUENCE [LARGE SCALE GENOMIC DNA]</scope>
    <source>
        <strain evidence="2 3">Faydin-H70</strain>
    </source>
</reference>
<feature type="compositionally biased region" description="Polar residues" evidence="1">
    <location>
        <begin position="7"/>
        <end position="19"/>
    </location>
</feature>
<sequence>MRLKVFSGNNRTNDGSTDNHCTEETLKYFAGLYDEKEDSLKRKAEVFNKLEALNIDNIEANIIKIVNE</sequence>
<protein>
    <submittedName>
        <fullName evidence="2">Uncharacterized protein</fullName>
    </submittedName>
</protein>
<keyword evidence="3" id="KW-1185">Reference proteome</keyword>
<gene>
    <name evidence="2" type="ORF">K4G57_07290</name>
</gene>
<dbReference type="Proteomes" id="UP000700059">
    <property type="component" value="Unassembled WGS sequence"/>
</dbReference>
<comment type="caution">
    <text evidence="2">The sequence shown here is derived from an EMBL/GenBank/DDBJ whole genome shotgun (WGS) entry which is preliminary data.</text>
</comment>
<evidence type="ECO:0000313" key="2">
    <source>
        <dbReference type="EMBL" id="MBX7491261.1"/>
    </source>
</evidence>